<dbReference type="SUPFAM" id="SSF49265">
    <property type="entry name" value="Fibronectin type III"/>
    <property type="match status" value="1"/>
</dbReference>
<evidence type="ECO:0000256" key="4">
    <source>
        <dbReference type="ARBA" id="ARBA00022989"/>
    </source>
</evidence>
<evidence type="ECO:0000256" key="8">
    <source>
        <dbReference type="SAM" id="Phobius"/>
    </source>
</evidence>
<keyword evidence="2 8" id="KW-0812">Transmembrane</keyword>
<dbReference type="InterPro" id="IPR036116">
    <property type="entry name" value="FN3_sf"/>
</dbReference>
<feature type="transmembrane region" description="Helical" evidence="8">
    <location>
        <begin position="269"/>
        <end position="289"/>
    </location>
</feature>
<evidence type="ECO:0000313" key="11">
    <source>
        <dbReference type="Proteomes" id="UP000246464"/>
    </source>
</evidence>
<dbReference type="PANTHER" id="PTHR23037:SF46">
    <property type="entry name" value="INTERLEUKIN 5 RECEPTOR SUBUNIT ALPHA"/>
    <property type="match status" value="1"/>
</dbReference>
<dbReference type="GO" id="GO:0004896">
    <property type="term" value="F:cytokine receptor activity"/>
    <property type="evidence" value="ECO:0007669"/>
    <property type="project" value="TreeGrafter"/>
</dbReference>
<keyword evidence="11" id="KW-1185">Reference proteome</keyword>
<keyword evidence="3 9" id="KW-0732">Signal</keyword>
<reference evidence="10 11" key="1">
    <citation type="submission" date="2017-12" db="EMBL/GenBank/DDBJ databases">
        <title>Integrating genomic resources of turbot (Scophthalmus maximus) in depth evaluation of genetic and physical mapping variation across individuals.</title>
        <authorList>
            <person name="Martinez P."/>
        </authorList>
    </citation>
    <scope>NUCLEOTIDE SEQUENCE [LARGE SCALE GENOMIC DNA]</scope>
</reference>
<keyword evidence="7" id="KW-0325">Glycoprotein</keyword>
<dbReference type="Proteomes" id="UP000246464">
    <property type="component" value="Chromosome 7"/>
</dbReference>
<evidence type="ECO:0000313" key="10">
    <source>
        <dbReference type="EMBL" id="AWP04518.1"/>
    </source>
</evidence>
<accession>A0A2U9BKB9</accession>
<dbReference type="PANTHER" id="PTHR23037">
    <property type="entry name" value="CYTOKINE RECEPTOR"/>
    <property type="match status" value="1"/>
</dbReference>
<evidence type="ECO:0000256" key="9">
    <source>
        <dbReference type="SAM" id="SignalP"/>
    </source>
</evidence>
<gene>
    <name evidence="10" type="ORF">SMAX5B_006424</name>
</gene>
<keyword evidence="6 10" id="KW-0675">Receptor</keyword>
<evidence type="ECO:0000256" key="6">
    <source>
        <dbReference type="ARBA" id="ARBA00023170"/>
    </source>
</evidence>
<organism evidence="10 11">
    <name type="scientific">Scophthalmus maximus</name>
    <name type="common">Turbot</name>
    <name type="synonym">Psetta maxima</name>
    <dbReference type="NCBI Taxonomy" id="52904"/>
    <lineage>
        <taxon>Eukaryota</taxon>
        <taxon>Metazoa</taxon>
        <taxon>Chordata</taxon>
        <taxon>Craniata</taxon>
        <taxon>Vertebrata</taxon>
        <taxon>Euteleostomi</taxon>
        <taxon>Actinopterygii</taxon>
        <taxon>Neopterygii</taxon>
        <taxon>Teleostei</taxon>
        <taxon>Neoteleostei</taxon>
        <taxon>Acanthomorphata</taxon>
        <taxon>Carangaria</taxon>
        <taxon>Pleuronectiformes</taxon>
        <taxon>Pleuronectoidei</taxon>
        <taxon>Scophthalmidae</taxon>
        <taxon>Scophthalmus</taxon>
    </lineage>
</organism>
<sequence length="348" mass="39618">MEWRDSRRLNMMLFLVCPTFWSSFLVLWPSQVATEGHDEVLCQGDKTIDTLFVMNSSGHEDDLDMSDVNETFTCLLYPTNVVNCSWSFLTLEKATQLSVFISICDIDTAVQSLSHSPGERVGSRSLTLSPSWQQQHGRLFAILQFNMSLHDKWTVYTYVYDKDTLELLSPPPNIKATVKDEGLLVTWGVPQNQSHQCFQYELDLGDQEAPKRLRAKGSYTELNADPTRSYRVRMRTKKVETCSGSLQWSEWSPTVVVKPSVQSVQLNTLLIVLISLGIPMILLAVLLLVRYQRVFELLFPPIPCPPPKYIHFLEKDDASSFFHPALSSKAEEEITEVEEAKENPGKTF</sequence>
<dbReference type="AlphaFoldDB" id="A0A2U9BKB9"/>
<keyword evidence="4 8" id="KW-1133">Transmembrane helix</keyword>
<dbReference type="InterPro" id="IPR013783">
    <property type="entry name" value="Ig-like_fold"/>
</dbReference>
<proteinExistence type="predicted"/>
<evidence type="ECO:0000256" key="2">
    <source>
        <dbReference type="ARBA" id="ARBA00022692"/>
    </source>
</evidence>
<keyword evidence="5 8" id="KW-0472">Membrane</keyword>
<evidence type="ECO:0000256" key="5">
    <source>
        <dbReference type="ARBA" id="ARBA00023136"/>
    </source>
</evidence>
<feature type="signal peptide" evidence="9">
    <location>
        <begin position="1"/>
        <end position="34"/>
    </location>
</feature>
<dbReference type="Gene3D" id="2.60.40.10">
    <property type="entry name" value="Immunoglobulins"/>
    <property type="match status" value="1"/>
</dbReference>
<name>A0A2U9BKB9_SCOMX</name>
<comment type="subcellular location">
    <subcellularLocation>
        <location evidence="1">Membrane</location>
        <topology evidence="1">Single-pass type I membrane protein</topology>
    </subcellularLocation>
</comment>
<evidence type="ECO:0000256" key="3">
    <source>
        <dbReference type="ARBA" id="ARBA00022729"/>
    </source>
</evidence>
<evidence type="ECO:0000256" key="1">
    <source>
        <dbReference type="ARBA" id="ARBA00004479"/>
    </source>
</evidence>
<feature type="chain" id="PRO_5015835733" evidence="9">
    <location>
        <begin position="35"/>
        <end position="348"/>
    </location>
</feature>
<dbReference type="GO" id="GO:0009897">
    <property type="term" value="C:external side of plasma membrane"/>
    <property type="evidence" value="ECO:0007669"/>
    <property type="project" value="TreeGrafter"/>
</dbReference>
<evidence type="ECO:0000256" key="7">
    <source>
        <dbReference type="ARBA" id="ARBA00023180"/>
    </source>
</evidence>
<protein>
    <submittedName>
        <fullName evidence="10">Putative interleukin-5 receptor subunit alpha-like</fullName>
    </submittedName>
</protein>
<dbReference type="EMBL" id="CP026249">
    <property type="protein sequence ID" value="AWP04518.1"/>
    <property type="molecule type" value="Genomic_DNA"/>
</dbReference>